<dbReference type="SUPFAM" id="SSF52418">
    <property type="entry name" value="Nucleoside phosphorylase/phosphoribosyltransferase catalytic domain"/>
    <property type="match status" value="1"/>
</dbReference>
<dbReference type="InterPro" id="IPR000312">
    <property type="entry name" value="Glycosyl_Trfase_fam3"/>
</dbReference>
<evidence type="ECO:0000256" key="4">
    <source>
        <dbReference type="ARBA" id="ARBA00011738"/>
    </source>
</evidence>
<comment type="function">
    <text evidence="2">Catalyzes phosphorolysis of the pyrimidine nucleosides uridine, thymidine and 2'-deoxyuridine with the formation of the corresponding pyrimidine base and ribose-1-phosphate.</text>
</comment>
<dbReference type="Gene3D" id="3.40.1030.10">
    <property type="entry name" value="Nucleoside phosphorylase/phosphoribosyltransferase catalytic domain"/>
    <property type="match status" value="1"/>
</dbReference>
<evidence type="ECO:0000256" key="6">
    <source>
        <dbReference type="ARBA" id="ARBA00014680"/>
    </source>
</evidence>
<dbReference type="GO" id="GO:0009032">
    <property type="term" value="F:thymidine phosphorylase activity"/>
    <property type="evidence" value="ECO:0007669"/>
    <property type="project" value="TreeGrafter"/>
</dbReference>
<comment type="catalytic activity">
    <reaction evidence="1">
        <text>2'-deoxyuridine + phosphate = 2-deoxy-alpha-D-ribose 1-phosphate + uracil</text>
        <dbReference type="Rhea" id="RHEA:22824"/>
        <dbReference type="ChEBI" id="CHEBI:16450"/>
        <dbReference type="ChEBI" id="CHEBI:17568"/>
        <dbReference type="ChEBI" id="CHEBI:43474"/>
        <dbReference type="ChEBI" id="CHEBI:57259"/>
        <dbReference type="EC" id="2.4.2.2"/>
    </reaction>
</comment>
<organism evidence="12 13">
    <name type="scientific">Thermotalea metallivorans</name>
    <dbReference type="NCBI Taxonomy" id="520762"/>
    <lineage>
        <taxon>Bacteria</taxon>
        <taxon>Bacillati</taxon>
        <taxon>Bacillota</taxon>
        <taxon>Clostridia</taxon>
        <taxon>Peptostreptococcales</taxon>
        <taxon>Thermotaleaceae</taxon>
        <taxon>Thermotalea</taxon>
    </lineage>
</organism>
<dbReference type="PANTHER" id="PTHR10515">
    <property type="entry name" value="THYMIDINE PHOSPHORYLASE"/>
    <property type="match status" value="1"/>
</dbReference>
<dbReference type="Pfam" id="PF02885">
    <property type="entry name" value="Glycos_trans_3N"/>
    <property type="match status" value="1"/>
</dbReference>
<dbReference type="SMART" id="SM00941">
    <property type="entry name" value="PYNP_C"/>
    <property type="match status" value="1"/>
</dbReference>
<dbReference type="NCBIfam" id="TIGR02644">
    <property type="entry name" value="Y_phosphoryl"/>
    <property type="match status" value="1"/>
</dbReference>
<comment type="similarity">
    <text evidence="3">Belongs to the thymidine/pyrimidine-nucleoside phosphorylase family.</text>
</comment>
<dbReference type="GO" id="GO:0004850">
    <property type="term" value="F:uridine phosphorylase activity"/>
    <property type="evidence" value="ECO:0007669"/>
    <property type="project" value="RHEA"/>
</dbReference>
<dbReference type="GO" id="GO:0006213">
    <property type="term" value="P:pyrimidine nucleoside metabolic process"/>
    <property type="evidence" value="ECO:0007669"/>
    <property type="project" value="InterPro"/>
</dbReference>
<dbReference type="InterPro" id="IPR013102">
    <property type="entry name" value="PYNP_C"/>
</dbReference>
<keyword evidence="13" id="KW-1185">Reference proteome</keyword>
<comment type="caution">
    <text evidence="12">The sequence shown here is derived from an EMBL/GenBank/DDBJ whole genome shotgun (WGS) entry which is preliminary data.</text>
</comment>
<evidence type="ECO:0000259" key="11">
    <source>
        <dbReference type="SMART" id="SM00941"/>
    </source>
</evidence>
<dbReference type="GO" id="GO:0047847">
    <property type="term" value="F:deoxyuridine phosphorylase activity"/>
    <property type="evidence" value="ECO:0007669"/>
    <property type="project" value="RHEA"/>
</dbReference>
<dbReference type="AlphaFoldDB" id="A0A140L8F3"/>
<feature type="domain" description="Pyrimidine nucleoside phosphorylase C-terminal" evidence="11">
    <location>
        <begin position="345"/>
        <end position="419"/>
    </location>
</feature>
<dbReference type="InterPro" id="IPR036566">
    <property type="entry name" value="PYNP-like_C_sf"/>
</dbReference>
<dbReference type="InterPro" id="IPR018090">
    <property type="entry name" value="Pyrmidine_PPas_bac/euk"/>
</dbReference>
<proteinExistence type="inferred from homology"/>
<keyword evidence="8 12" id="KW-0808">Transferase</keyword>
<dbReference type="Gene3D" id="3.90.1170.30">
    <property type="entry name" value="Pyrimidine nucleoside phosphorylase-like, C-terminal domain"/>
    <property type="match status" value="1"/>
</dbReference>
<dbReference type="EMBL" id="LOEE01000021">
    <property type="protein sequence ID" value="KXG76828.1"/>
    <property type="molecule type" value="Genomic_DNA"/>
</dbReference>
<dbReference type="Pfam" id="PF00591">
    <property type="entry name" value="Glycos_transf_3"/>
    <property type="match status" value="1"/>
</dbReference>
<dbReference type="PROSITE" id="PS00647">
    <property type="entry name" value="THYMID_PHOSPHORYLASE"/>
    <property type="match status" value="1"/>
</dbReference>
<dbReference type="GO" id="GO:0005829">
    <property type="term" value="C:cytosol"/>
    <property type="evidence" value="ECO:0007669"/>
    <property type="project" value="TreeGrafter"/>
</dbReference>
<evidence type="ECO:0000313" key="12">
    <source>
        <dbReference type="EMBL" id="KXG76828.1"/>
    </source>
</evidence>
<dbReference type="RefSeq" id="WP_068555194.1">
    <property type="nucleotide sequence ID" value="NZ_LOEE01000021.1"/>
</dbReference>
<evidence type="ECO:0000256" key="1">
    <source>
        <dbReference type="ARBA" id="ARBA00001066"/>
    </source>
</evidence>
<evidence type="ECO:0000256" key="7">
    <source>
        <dbReference type="ARBA" id="ARBA00022676"/>
    </source>
</evidence>
<sequence length="441" mass="47753">MRVYDIILKKREGYSLTKDEIYYFVNEYTKGNIPDYQAAALLMAIFFQKMNKEETAYLTEAMMYSGDVLDLSKIEGIKVDKHSTGGVGDTTTLVVAPLVASCNVPVAKMSGRGLGHTGGTIDKLESIQGFHVELSNEQFINNVNQFKIAVIGQSANLAPADKKLYALRDVTATVDNLSLIASSIMSKKLAAGSNAIVLDVKVGSGAFMKDLDSGIELAKEMVDIGHHMHRETIAILTSMEQPLGFAIGNSLEVEEAIQTLKNRGPEDLKELSITLASYMVFLAKEAPSIAEARTMVINHLESGKALSKFKEFVQAQGGDPAVVEDTNLLPKAAYTREVIALEDGYIQSIQTDNIGIAALILGAGRENKNSPIDLSAGIVMNKKIGDTVHKGDSIATLYTNKAEVLEQAGSIIRKAIHLSEGPVQKPRLIKAIVSKDHVQIM</sequence>
<comment type="catalytic activity">
    <reaction evidence="9">
        <text>uridine + phosphate = alpha-D-ribose 1-phosphate + uracil</text>
        <dbReference type="Rhea" id="RHEA:24388"/>
        <dbReference type="ChEBI" id="CHEBI:16704"/>
        <dbReference type="ChEBI" id="CHEBI:17568"/>
        <dbReference type="ChEBI" id="CHEBI:43474"/>
        <dbReference type="ChEBI" id="CHEBI:57720"/>
        <dbReference type="EC" id="2.4.2.2"/>
    </reaction>
</comment>
<reference evidence="12 13" key="1">
    <citation type="submission" date="2015-12" db="EMBL/GenBank/DDBJ databases">
        <title>Draft genome sequence of the thermoanaerobe Thermotalea metallivorans, an isolate from the runoff channel of the Great Artesian Basin, Australia.</title>
        <authorList>
            <person name="Patel B.K."/>
        </authorList>
    </citation>
    <scope>NUCLEOTIDE SEQUENCE [LARGE SCALE GENOMIC DNA]</scope>
    <source>
        <strain evidence="12 13">B2-1</strain>
    </source>
</reference>
<dbReference type="InterPro" id="IPR000053">
    <property type="entry name" value="Thymidine/pyrmidine_PPase"/>
</dbReference>
<dbReference type="GO" id="GO:0004645">
    <property type="term" value="F:1,4-alpha-oligoglucan phosphorylase activity"/>
    <property type="evidence" value="ECO:0007669"/>
    <property type="project" value="InterPro"/>
</dbReference>
<protein>
    <recommendedName>
        <fullName evidence="6">Pyrimidine-nucleoside phosphorylase</fullName>
        <ecNumber evidence="5">2.4.2.2</ecNumber>
    </recommendedName>
</protein>
<dbReference type="NCBIfam" id="NF004490">
    <property type="entry name" value="PRK05820.1"/>
    <property type="match status" value="1"/>
</dbReference>
<gene>
    <name evidence="12" type="primary">pdp</name>
    <name evidence="12" type="ORF">AN619_08200</name>
</gene>
<evidence type="ECO:0000256" key="2">
    <source>
        <dbReference type="ARBA" id="ARBA00003877"/>
    </source>
</evidence>
<dbReference type="STRING" id="520762.AN619_08200"/>
<dbReference type="SUPFAM" id="SSF47648">
    <property type="entry name" value="Nucleoside phosphorylase/phosphoribosyltransferase N-terminal domain"/>
    <property type="match status" value="1"/>
</dbReference>
<evidence type="ECO:0000256" key="9">
    <source>
        <dbReference type="ARBA" id="ARBA00048453"/>
    </source>
</evidence>
<accession>A0A140L8F3</accession>
<dbReference type="PIRSF" id="PIRSF000478">
    <property type="entry name" value="TP_PyNP"/>
    <property type="match status" value="1"/>
</dbReference>
<dbReference type="Proteomes" id="UP000070456">
    <property type="component" value="Unassembled WGS sequence"/>
</dbReference>
<evidence type="ECO:0000256" key="10">
    <source>
        <dbReference type="ARBA" id="ARBA00048525"/>
    </source>
</evidence>
<dbReference type="InterPro" id="IPR017459">
    <property type="entry name" value="Glycosyl_Trfase_fam3_N_dom"/>
</dbReference>
<dbReference type="PATRIC" id="fig|520762.4.peg.915"/>
<dbReference type="SUPFAM" id="SSF54680">
    <property type="entry name" value="Pyrimidine nucleoside phosphorylase C-terminal domain"/>
    <property type="match status" value="1"/>
</dbReference>
<comment type="subunit">
    <text evidence="4">Homodimer.</text>
</comment>
<evidence type="ECO:0000256" key="3">
    <source>
        <dbReference type="ARBA" id="ARBA00006915"/>
    </source>
</evidence>
<dbReference type="NCBIfam" id="NF004747">
    <property type="entry name" value="PRK06078.1"/>
    <property type="match status" value="1"/>
</dbReference>
<dbReference type="Gene3D" id="1.20.970.10">
    <property type="entry name" value="Transferase, Pyrimidine Nucleoside Phosphorylase, Chain C"/>
    <property type="match status" value="1"/>
</dbReference>
<dbReference type="OrthoDB" id="9763887at2"/>
<dbReference type="InterPro" id="IPR035902">
    <property type="entry name" value="Nuc_phospho_transferase"/>
</dbReference>
<dbReference type="InterPro" id="IPR017872">
    <property type="entry name" value="Pyrmidine_PPase_CS"/>
</dbReference>
<dbReference type="InterPro" id="IPR036320">
    <property type="entry name" value="Glycosyl_Trfase_fam3_N_dom_sf"/>
</dbReference>
<dbReference type="PANTHER" id="PTHR10515:SF0">
    <property type="entry name" value="THYMIDINE PHOSPHORYLASE"/>
    <property type="match status" value="1"/>
</dbReference>
<evidence type="ECO:0000313" key="13">
    <source>
        <dbReference type="Proteomes" id="UP000070456"/>
    </source>
</evidence>
<dbReference type="EC" id="2.4.2.2" evidence="5"/>
<dbReference type="GO" id="GO:0006206">
    <property type="term" value="P:pyrimidine nucleobase metabolic process"/>
    <property type="evidence" value="ECO:0007669"/>
    <property type="project" value="InterPro"/>
</dbReference>
<keyword evidence="7 12" id="KW-0328">Glycosyltransferase</keyword>
<evidence type="ECO:0000256" key="8">
    <source>
        <dbReference type="ARBA" id="ARBA00022679"/>
    </source>
</evidence>
<dbReference type="Pfam" id="PF07831">
    <property type="entry name" value="PYNP_C"/>
    <property type="match status" value="1"/>
</dbReference>
<comment type="catalytic activity">
    <reaction evidence="10">
        <text>thymidine + phosphate = 2-deoxy-alpha-D-ribose 1-phosphate + thymine</text>
        <dbReference type="Rhea" id="RHEA:16037"/>
        <dbReference type="ChEBI" id="CHEBI:17748"/>
        <dbReference type="ChEBI" id="CHEBI:17821"/>
        <dbReference type="ChEBI" id="CHEBI:43474"/>
        <dbReference type="ChEBI" id="CHEBI:57259"/>
        <dbReference type="EC" id="2.4.2.2"/>
    </reaction>
</comment>
<dbReference type="FunFam" id="3.40.1030.10:FF:000003">
    <property type="entry name" value="Pyrimidine-nucleoside phosphorylase"/>
    <property type="match status" value="1"/>
</dbReference>
<name>A0A140L8F3_9FIRM</name>
<evidence type="ECO:0000256" key="5">
    <source>
        <dbReference type="ARBA" id="ARBA00011889"/>
    </source>
</evidence>